<dbReference type="GO" id="GO:0005743">
    <property type="term" value="C:mitochondrial inner membrane"/>
    <property type="evidence" value="ECO:0007669"/>
    <property type="project" value="UniProtKB-SubCell"/>
</dbReference>
<gene>
    <name evidence="4" type="primary">TIM8</name>
    <name evidence="4" type="ORF">RUM43_006692</name>
    <name evidence="5" type="ORF">RUM44_007565</name>
</gene>
<protein>
    <recommendedName>
        <fullName evidence="1">Mitochondrial import inner membrane translocase subunit</fullName>
    </recommendedName>
</protein>
<keyword evidence="1" id="KW-0472">Membrane</keyword>
<evidence type="ECO:0000313" key="6">
    <source>
        <dbReference type="Proteomes" id="UP001359485"/>
    </source>
</evidence>
<keyword evidence="1" id="KW-0999">Mitochondrion inner membrane</keyword>
<dbReference type="Proteomes" id="UP001372834">
    <property type="component" value="Unassembled WGS sequence"/>
</dbReference>
<keyword evidence="1" id="KW-0811">Translocation</keyword>
<keyword evidence="6" id="KW-1185">Reference proteome</keyword>
<evidence type="ECO:0000256" key="2">
    <source>
        <dbReference type="SAM" id="MobiDB-lite"/>
    </source>
</evidence>
<keyword evidence="1" id="KW-0143">Chaperone</keyword>
<feature type="compositionally biased region" description="Polar residues" evidence="2">
    <location>
        <begin position="13"/>
        <end position="26"/>
    </location>
</feature>
<evidence type="ECO:0000313" key="5">
    <source>
        <dbReference type="EMBL" id="KAK6637151.1"/>
    </source>
</evidence>
<comment type="function">
    <text evidence="1">Mitochondrial intermembrane chaperone that participates in the import and insertion of some multi-pass transmembrane proteins into the mitochondrial inner membrane. Also required for the transfer of beta-barrel precursors from the TOM complex to the sorting and assembly machinery (SAM complex) of the outer membrane. Acts as a chaperone-like protein that protects the hydrophobic precursors from aggregation and guide them through the mitochondrial intermembrane space.</text>
</comment>
<dbReference type="AlphaFoldDB" id="A0AAN8RVK5"/>
<dbReference type="EMBL" id="JAWJWE010000037">
    <property type="protein sequence ID" value="KAK6626381.1"/>
    <property type="molecule type" value="Genomic_DNA"/>
</dbReference>
<comment type="domain">
    <text evidence="1">The twin CX3C motif contains 4 conserved Cys residues that form 2 disulfide bonds in the mitochondrial intermembrane space.</text>
</comment>
<evidence type="ECO:0000256" key="1">
    <source>
        <dbReference type="RuleBase" id="RU367043"/>
    </source>
</evidence>
<sequence>MSIFSDDGPTGRGSFSTDLSNGNNSNVDQELQDFLMLEKQKAQFNAQIHEFNDFCWEKCFNDKPKSKLDTKTETCLNNCVDRFIDVSLLITNRFAMSLQKGGKM</sequence>
<organism evidence="4 7">
    <name type="scientific">Polyplax serrata</name>
    <name type="common">Common mouse louse</name>
    <dbReference type="NCBI Taxonomy" id="468196"/>
    <lineage>
        <taxon>Eukaryota</taxon>
        <taxon>Metazoa</taxon>
        <taxon>Ecdysozoa</taxon>
        <taxon>Arthropoda</taxon>
        <taxon>Hexapoda</taxon>
        <taxon>Insecta</taxon>
        <taxon>Pterygota</taxon>
        <taxon>Neoptera</taxon>
        <taxon>Paraneoptera</taxon>
        <taxon>Psocodea</taxon>
        <taxon>Troctomorpha</taxon>
        <taxon>Phthiraptera</taxon>
        <taxon>Anoplura</taxon>
        <taxon>Polyplacidae</taxon>
        <taxon>Polyplax</taxon>
    </lineage>
</organism>
<keyword evidence="1" id="KW-1015">Disulfide bond</keyword>
<keyword evidence="1" id="KW-0653">Protein transport</keyword>
<dbReference type="SUPFAM" id="SSF144122">
    <property type="entry name" value="Tim10-like"/>
    <property type="match status" value="1"/>
</dbReference>
<feature type="region of interest" description="Disordered" evidence="2">
    <location>
        <begin position="1"/>
        <end position="26"/>
    </location>
</feature>
<evidence type="ECO:0000259" key="3">
    <source>
        <dbReference type="Pfam" id="PF02953"/>
    </source>
</evidence>
<evidence type="ECO:0000313" key="7">
    <source>
        <dbReference type="Proteomes" id="UP001372834"/>
    </source>
</evidence>
<keyword evidence="1" id="KW-0813">Transport</keyword>
<reference evidence="4 7" key="1">
    <citation type="submission" date="2023-10" db="EMBL/GenBank/DDBJ databases">
        <title>Genomes of two closely related lineages of the louse Polyplax serrata with different host specificities.</title>
        <authorList>
            <person name="Martinu J."/>
            <person name="Tarabai H."/>
            <person name="Stefka J."/>
            <person name="Hypsa V."/>
        </authorList>
    </citation>
    <scope>NUCLEOTIDE SEQUENCE [LARGE SCALE GENOMIC DNA]</scope>
    <source>
        <strain evidence="5">98ZLc_SE</strain>
        <strain evidence="4">HR10_N</strain>
    </source>
</reference>
<dbReference type="Pfam" id="PF02953">
    <property type="entry name" value="zf-Tim10_DDP"/>
    <property type="match status" value="1"/>
</dbReference>
<evidence type="ECO:0000313" key="4">
    <source>
        <dbReference type="EMBL" id="KAK6626381.1"/>
    </source>
</evidence>
<feature type="domain" description="Tim10-like" evidence="3">
    <location>
        <begin position="34"/>
        <end position="95"/>
    </location>
</feature>
<dbReference type="InterPro" id="IPR004217">
    <property type="entry name" value="Tim10-like"/>
</dbReference>
<proteinExistence type="inferred from homology"/>
<dbReference type="GO" id="GO:0015031">
    <property type="term" value="P:protein transport"/>
    <property type="evidence" value="ECO:0007669"/>
    <property type="project" value="UniProtKB-KW"/>
</dbReference>
<keyword evidence="1" id="KW-0496">Mitochondrion</keyword>
<comment type="subunit">
    <text evidence="1">Heterohexamer.</text>
</comment>
<name>A0AAN8RVK5_POLSC</name>
<comment type="caution">
    <text evidence="4">The sequence shown here is derived from an EMBL/GenBank/DDBJ whole genome shotgun (WGS) entry which is preliminary data.</text>
</comment>
<comment type="similarity">
    <text evidence="1">Belongs to the small Tim family.</text>
</comment>
<accession>A0AAN8RVK5</accession>
<comment type="subcellular location">
    <subcellularLocation>
        <location evidence="1">Mitochondrion inner membrane</location>
        <topology evidence="1">Peripheral membrane protein</topology>
        <orientation evidence="1">Intermembrane side</orientation>
    </subcellularLocation>
</comment>
<dbReference type="EMBL" id="JAWJWF010000002">
    <property type="protein sequence ID" value="KAK6637151.1"/>
    <property type="molecule type" value="Genomic_DNA"/>
</dbReference>
<dbReference type="InterPro" id="IPR035427">
    <property type="entry name" value="Tim10-like_dom_sf"/>
</dbReference>
<dbReference type="Proteomes" id="UP001359485">
    <property type="component" value="Unassembled WGS sequence"/>
</dbReference>
<dbReference type="Gene3D" id="1.10.287.810">
    <property type="entry name" value="Mitochondrial import inner membrane translocase subunit tim13 like domains"/>
    <property type="match status" value="1"/>
</dbReference>